<sequence length="32" mass="3735">MVLKKGRNVIFANYVATFLIFIQDSIMRAYDP</sequence>
<dbReference type="EMBL" id="PUFP01000049">
    <property type="protein sequence ID" value="TDG77813.1"/>
    <property type="molecule type" value="Genomic_DNA"/>
</dbReference>
<proteinExistence type="predicted"/>
<feature type="transmembrane region" description="Helical" evidence="1">
    <location>
        <begin position="12"/>
        <end position="30"/>
    </location>
</feature>
<dbReference type="AlphaFoldDB" id="A0A4R5NNA7"/>
<evidence type="ECO:0000313" key="2">
    <source>
        <dbReference type="EMBL" id="TDG77813.1"/>
    </source>
</evidence>
<keyword evidence="1" id="KW-1133">Transmembrane helix</keyword>
<reference evidence="2 3" key="1">
    <citation type="journal article" date="2019" name="Appl. Microbiol. Biotechnol.">
        <title>Uncovering carbohydrate metabolism through a genotype-phenotype association study of 56 lactic acid bacteria genomes.</title>
        <authorList>
            <person name="Buron-Moles G."/>
            <person name="Chailyan A."/>
            <person name="Dolejs I."/>
            <person name="Forster J."/>
            <person name="Miks M.H."/>
        </authorList>
    </citation>
    <scope>NUCLEOTIDE SEQUENCE [LARGE SCALE GENOMIC DNA]</scope>
    <source>
        <strain evidence="2 3">ATCC 4005</strain>
    </source>
</reference>
<protein>
    <submittedName>
        <fullName evidence="2">Uncharacterized protein</fullName>
    </submittedName>
</protein>
<organism evidence="2 3">
    <name type="scientific">Lentilactobacillus buchneri DSM 20057</name>
    <dbReference type="NCBI Taxonomy" id="1423728"/>
    <lineage>
        <taxon>Bacteria</taxon>
        <taxon>Bacillati</taxon>
        <taxon>Bacillota</taxon>
        <taxon>Bacilli</taxon>
        <taxon>Lactobacillales</taxon>
        <taxon>Lactobacillaceae</taxon>
        <taxon>Lentilactobacillus</taxon>
    </lineage>
</organism>
<keyword evidence="1" id="KW-0472">Membrane</keyword>
<gene>
    <name evidence="2" type="ORF">C5L32_000907</name>
</gene>
<keyword evidence="1" id="KW-0812">Transmembrane</keyword>
<dbReference type="Proteomes" id="UP000295181">
    <property type="component" value="Unassembled WGS sequence"/>
</dbReference>
<accession>A0A4R5NNA7</accession>
<comment type="caution">
    <text evidence="2">The sequence shown here is derived from an EMBL/GenBank/DDBJ whole genome shotgun (WGS) entry which is preliminary data.</text>
</comment>
<name>A0A4R5NNA7_LENBU</name>
<evidence type="ECO:0000256" key="1">
    <source>
        <dbReference type="SAM" id="Phobius"/>
    </source>
</evidence>
<evidence type="ECO:0000313" key="3">
    <source>
        <dbReference type="Proteomes" id="UP000295181"/>
    </source>
</evidence>